<comment type="caution">
    <text evidence="2">The sequence shown here is derived from an EMBL/GenBank/DDBJ whole genome shotgun (WGS) entry which is preliminary data.</text>
</comment>
<name>A0A5C6EEW2_9BACT</name>
<organism evidence="2 3">
    <name type="scientific">Rubripirellula reticaptiva</name>
    <dbReference type="NCBI Taxonomy" id="2528013"/>
    <lineage>
        <taxon>Bacteria</taxon>
        <taxon>Pseudomonadati</taxon>
        <taxon>Planctomycetota</taxon>
        <taxon>Planctomycetia</taxon>
        <taxon>Pirellulales</taxon>
        <taxon>Pirellulaceae</taxon>
        <taxon>Rubripirellula</taxon>
    </lineage>
</organism>
<dbReference type="AlphaFoldDB" id="A0A5C6EEW2"/>
<dbReference type="RefSeq" id="WP_186776529.1">
    <property type="nucleotide sequence ID" value="NZ_SJPX01000006.1"/>
</dbReference>
<protein>
    <submittedName>
        <fullName evidence="2">Uncharacterized protein</fullName>
    </submittedName>
</protein>
<gene>
    <name evidence="2" type="ORF">Poly59_55100</name>
</gene>
<proteinExistence type="predicted"/>
<keyword evidence="3" id="KW-1185">Reference proteome</keyword>
<feature type="region of interest" description="Disordered" evidence="1">
    <location>
        <begin position="1"/>
        <end position="33"/>
    </location>
</feature>
<evidence type="ECO:0000256" key="1">
    <source>
        <dbReference type="SAM" id="MobiDB-lite"/>
    </source>
</evidence>
<dbReference type="EMBL" id="SJPX01000006">
    <property type="protein sequence ID" value="TWU46537.1"/>
    <property type="molecule type" value="Genomic_DNA"/>
</dbReference>
<dbReference type="Proteomes" id="UP000317977">
    <property type="component" value="Unassembled WGS sequence"/>
</dbReference>
<reference evidence="2 3" key="1">
    <citation type="submission" date="2019-02" db="EMBL/GenBank/DDBJ databases">
        <title>Deep-cultivation of Planctomycetes and their phenomic and genomic characterization uncovers novel biology.</title>
        <authorList>
            <person name="Wiegand S."/>
            <person name="Jogler M."/>
            <person name="Boedeker C."/>
            <person name="Pinto D."/>
            <person name="Vollmers J."/>
            <person name="Rivas-Marin E."/>
            <person name="Kohn T."/>
            <person name="Peeters S.H."/>
            <person name="Heuer A."/>
            <person name="Rast P."/>
            <person name="Oberbeckmann S."/>
            <person name="Bunk B."/>
            <person name="Jeske O."/>
            <person name="Meyerdierks A."/>
            <person name="Storesund J.E."/>
            <person name="Kallscheuer N."/>
            <person name="Luecker S."/>
            <person name="Lage O.M."/>
            <person name="Pohl T."/>
            <person name="Merkel B.J."/>
            <person name="Hornburger P."/>
            <person name="Mueller R.-W."/>
            <person name="Bruemmer F."/>
            <person name="Labrenz M."/>
            <person name="Spormann A.M."/>
            <person name="Op Den Camp H."/>
            <person name="Overmann J."/>
            <person name="Amann R."/>
            <person name="Jetten M.S.M."/>
            <person name="Mascher T."/>
            <person name="Medema M.H."/>
            <person name="Devos D.P."/>
            <person name="Kaster A.-K."/>
            <person name="Ovreas L."/>
            <person name="Rohde M."/>
            <person name="Galperin M.Y."/>
            <person name="Jogler C."/>
        </authorList>
    </citation>
    <scope>NUCLEOTIDE SEQUENCE [LARGE SCALE GENOMIC DNA]</scope>
    <source>
        <strain evidence="2 3">Poly59</strain>
    </source>
</reference>
<accession>A0A5C6EEW2</accession>
<evidence type="ECO:0000313" key="3">
    <source>
        <dbReference type="Proteomes" id="UP000317977"/>
    </source>
</evidence>
<sequence length="79" mass="8735">MPMASQPKHPRMSGRHERESQSTTGEAVARHSQAAAEHFLTTPAKDVFGQLKQYAREKPDVAACWCFAVGIVVGWKLRG</sequence>
<evidence type="ECO:0000313" key="2">
    <source>
        <dbReference type="EMBL" id="TWU46537.1"/>
    </source>
</evidence>